<proteinExistence type="predicted"/>
<evidence type="ECO:0000313" key="2">
    <source>
        <dbReference type="EMBL" id="GGS55274.1"/>
    </source>
</evidence>
<reference evidence="2" key="2">
    <citation type="submission" date="2020-09" db="EMBL/GenBank/DDBJ databases">
        <authorList>
            <person name="Sun Q."/>
            <person name="Ohkuma M."/>
        </authorList>
    </citation>
    <scope>NUCLEOTIDE SEQUENCE</scope>
    <source>
        <strain evidence="2">JCM 4234</strain>
    </source>
</reference>
<gene>
    <name evidence="2" type="ORF">GCM10010238_50740</name>
</gene>
<dbReference type="Proteomes" id="UP000653493">
    <property type="component" value="Unassembled WGS sequence"/>
</dbReference>
<sequence>MIGVDAHPAPVAGRNRPLPGIPIPEQVNLDGPASGFDALALPAAFRGRPGPVGDAGTLRVRTPSGGPHVRYHTSWPGLRFRWQGPSGSRRRETWQDQGGGSRRGARARTLPAPRSLRLPTPRHTEPGFCDVTEPRRLSRPVGPVPAGDMCRPSPDPRRESAGENIPDSLNLSVPRSRVCHVTSERSANGPWSEARRKTEVWAVNSRWCAPSIPV</sequence>
<name>A0A918LI97_STRGD</name>
<keyword evidence="3" id="KW-1185">Reference proteome</keyword>
<organism evidence="2 3">
    <name type="scientific">Streptomyces griseoviridis</name>
    <dbReference type="NCBI Taxonomy" id="45398"/>
    <lineage>
        <taxon>Bacteria</taxon>
        <taxon>Bacillati</taxon>
        <taxon>Actinomycetota</taxon>
        <taxon>Actinomycetes</taxon>
        <taxon>Kitasatosporales</taxon>
        <taxon>Streptomycetaceae</taxon>
        <taxon>Streptomyces</taxon>
    </lineage>
</organism>
<dbReference type="AlphaFoldDB" id="A0A918LI97"/>
<reference evidence="2" key="1">
    <citation type="journal article" date="2014" name="Int. J. Syst. Evol. Microbiol.">
        <title>Complete genome sequence of Corynebacterium casei LMG S-19264T (=DSM 44701T), isolated from a smear-ripened cheese.</title>
        <authorList>
            <consortium name="US DOE Joint Genome Institute (JGI-PGF)"/>
            <person name="Walter F."/>
            <person name="Albersmeier A."/>
            <person name="Kalinowski J."/>
            <person name="Ruckert C."/>
        </authorList>
    </citation>
    <scope>NUCLEOTIDE SEQUENCE</scope>
    <source>
        <strain evidence="2">JCM 4234</strain>
    </source>
</reference>
<feature type="region of interest" description="Disordered" evidence="1">
    <location>
        <begin position="1"/>
        <end position="22"/>
    </location>
</feature>
<protein>
    <submittedName>
        <fullName evidence="2">Uncharacterized protein</fullName>
    </submittedName>
</protein>
<comment type="caution">
    <text evidence="2">The sequence shown here is derived from an EMBL/GenBank/DDBJ whole genome shotgun (WGS) entry which is preliminary data.</text>
</comment>
<evidence type="ECO:0000256" key="1">
    <source>
        <dbReference type="SAM" id="MobiDB-lite"/>
    </source>
</evidence>
<feature type="region of interest" description="Disordered" evidence="1">
    <location>
        <begin position="81"/>
        <end position="170"/>
    </location>
</feature>
<dbReference type="EMBL" id="BMSL01000019">
    <property type="protein sequence ID" value="GGS55274.1"/>
    <property type="molecule type" value="Genomic_DNA"/>
</dbReference>
<accession>A0A918LI97</accession>
<evidence type="ECO:0000313" key="3">
    <source>
        <dbReference type="Proteomes" id="UP000653493"/>
    </source>
</evidence>